<feature type="chain" id="PRO_5008905076" evidence="1">
    <location>
        <begin position="22"/>
        <end position="246"/>
    </location>
</feature>
<keyword evidence="1" id="KW-0732">Signal</keyword>
<protein>
    <submittedName>
        <fullName evidence="2">Uncharacterized protein</fullName>
    </submittedName>
</protein>
<gene>
    <name evidence="2" type="ORF">Ocin01_06138</name>
</gene>
<evidence type="ECO:0000256" key="1">
    <source>
        <dbReference type="SAM" id="SignalP"/>
    </source>
</evidence>
<organism evidence="2 3">
    <name type="scientific">Orchesella cincta</name>
    <name type="common">Springtail</name>
    <name type="synonym">Podura cincta</name>
    <dbReference type="NCBI Taxonomy" id="48709"/>
    <lineage>
        <taxon>Eukaryota</taxon>
        <taxon>Metazoa</taxon>
        <taxon>Ecdysozoa</taxon>
        <taxon>Arthropoda</taxon>
        <taxon>Hexapoda</taxon>
        <taxon>Collembola</taxon>
        <taxon>Entomobryomorpha</taxon>
        <taxon>Entomobryoidea</taxon>
        <taxon>Orchesellidae</taxon>
        <taxon>Orchesellinae</taxon>
        <taxon>Orchesella</taxon>
    </lineage>
</organism>
<feature type="signal peptide" evidence="1">
    <location>
        <begin position="1"/>
        <end position="21"/>
    </location>
</feature>
<sequence>MKQTEVSIFVVISILFTIASGFPAADENEPHCKLKRISDKLALENTLEPRPELDLDNLQIPDPLIIKDQTITYNDQSYSFKDGRVAGLSTLDYDFNYDRDTSNFNLNATLDFVSLTGNYELKNGFVNLPLIGKHTFSGSGLVNASIAGLKLVMEIGIDTDEQSHFVTVRSLTIGDGFVEAGLKIENLLVDGAPVPVDLHLNWDDIQPQSNEPLIWRIMDSKDELVKEINRMLMGCSILDVIGLLGP</sequence>
<reference evidence="2 3" key="1">
    <citation type="journal article" date="2016" name="Genome Biol. Evol.">
        <title>Gene Family Evolution Reflects Adaptation to Soil Environmental Stressors in the Genome of the Collembolan Orchesella cincta.</title>
        <authorList>
            <person name="Faddeeva-Vakhrusheva A."/>
            <person name="Derks M.F."/>
            <person name="Anvar S.Y."/>
            <person name="Agamennone V."/>
            <person name="Suring W."/>
            <person name="Smit S."/>
            <person name="van Straalen N.M."/>
            <person name="Roelofs D."/>
        </authorList>
    </citation>
    <scope>NUCLEOTIDE SEQUENCE [LARGE SCALE GENOMIC DNA]</scope>
    <source>
        <tissue evidence="2">Mixed pool</tissue>
    </source>
</reference>
<dbReference type="Proteomes" id="UP000094527">
    <property type="component" value="Unassembled WGS sequence"/>
</dbReference>
<keyword evidence="3" id="KW-1185">Reference proteome</keyword>
<dbReference type="InterPro" id="IPR038606">
    <property type="entry name" value="To_sf"/>
</dbReference>
<proteinExistence type="predicted"/>
<accession>A0A1D2N5N2</accession>
<comment type="caution">
    <text evidence="2">The sequence shown here is derived from an EMBL/GenBank/DDBJ whole genome shotgun (WGS) entry which is preliminary data.</text>
</comment>
<dbReference type="AlphaFoldDB" id="A0A1D2N5N2"/>
<name>A0A1D2N5N2_ORCCI</name>
<evidence type="ECO:0000313" key="2">
    <source>
        <dbReference type="EMBL" id="ODN00541.1"/>
    </source>
</evidence>
<evidence type="ECO:0000313" key="3">
    <source>
        <dbReference type="Proteomes" id="UP000094527"/>
    </source>
</evidence>
<dbReference type="EMBL" id="LJIJ01000200">
    <property type="protein sequence ID" value="ODN00541.1"/>
    <property type="molecule type" value="Genomic_DNA"/>
</dbReference>
<dbReference type="Gene3D" id="3.15.10.30">
    <property type="entry name" value="Haemolymph juvenile hormone binding protein"/>
    <property type="match status" value="1"/>
</dbReference>